<proteinExistence type="predicted"/>
<reference evidence="1" key="1">
    <citation type="submission" date="2020-05" db="EMBL/GenBank/DDBJ databases">
        <title>Complete genome sequence of Bradyrhizobium diazoefficiens XF5 isolated from soybean nodule.</title>
        <authorList>
            <person name="Noda R."/>
            <person name="Kakizaki K."/>
            <person name="Minamisawa K."/>
        </authorList>
    </citation>
    <scope>NUCLEOTIDE SEQUENCE</scope>
    <source>
        <strain evidence="1">XF5</strain>
    </source>
</reference>
<dbReference type="AlphaFoldDB" id="A0A810AE31"/>
<protein>
    <recommendedName>
        <fullName evidence="3">Helix-turn-helix domain-containing protein</fullName>
    </recommendedName>
</protein>
<dbReference type="EMBL" id="AP023096">
    <property type="protein sequence ID" value="BCE62107.1"/>
    <property type="molecule type" value="Genomic_DNA"/>
</dbReference>
<name>A0A810AE31_9BRAD</name>
<reference evidence="2" key="2">
    <citation type="submission" date="2020-05" db="EMBL/GenBank/DDBJ databases">
        <title>Complete genome sequence of Bradyrhizobium diazoefficiens XF6 isolated from soybean nodule.</title>
        <authorList>
            <person name="Noda R."/>
            <person name="Kakizaki K."/>
            <person name="Minamisawa K."/>
        </authorList>
    </citation>
    <scope>NUCLEOTIDE SEQUENCE</scope>
    <source>
        <strain evidence="2">XF6</strain>
    </source>
</reference>
<organism evidence="2">
    <name type="scientific">Bradyrhizobium diazoefficiens</name>
    <dbReference type="NCBI Taxonomy" id="1355477"/>
    <lineage>
        <taxon>Bacteria</taxon>
        <taxon>Pseudomonadati</taxon>
        <taxon>Pseudomonadota</taxon>
        <taxon>Alphaproteobacteria</taxon>
        <taxon>Hyphomicrobiales</taxon>
        <taxon>Nitrobacteraceae</taxon>
        <taxon>Bradyrhizobium</taxon>
    </lineage>
</organism>
<gene>
    <name evidence="1" type="ORF">XF5B_09000</name>
    <name evidence="2" type="ORF">XF6B_09060</name>
</gene>
<evidence type="ECO:0000313" key="2">
    <source>
        <dbReference type="EMBL" id="BCE62107.1"/>
    </source>
</evidence>
<evidence type="ECO:0008006" key="3">
    <source>
        <dbReference type="Google" id="ProtNLM"/>
    </source>
</evidence>
<dbReference type="EMBL" id="AP023095">
    <property type="protein sequence ID" value="BCE53388.1"/>
    <property type="molecule type" value="Genomic_DNA"/>
</dbReference>
<accession>A0A810AE31</accession>
<sequence>MTNRRDYHKRTGKDARPRERYVRLLEYMLASAAWQALDGNSRALYIELARRYRGPNSNNGKIPYSVREAAKALNVGRSTAQRCFQCLVAHGFIRVSKRSGFSMKGRVSTEWLLTEFPDDTQVTLMTASKEFMRWTPDNSFHSPMSGTNSPMPGP</sequence>
<evidence type="ECO:0000313" key="1">
    <source>
        <dbReference type="EMBL" id="BCE53388.1"/>
    </source>
</evidence>